<dbReference type="NCBIfam" id="NF006667">
    <property type="entry name" value="PRK09212.1"/>
    <property type="match status" value="1"/>
</dbReference>
<gene>
    <name evidence="5" type="ORF">METZ01_LOCUS207021</name>
</gene>
<dbReference type="InterPro" id="IPR029061">
    <property type="entry name" value="THDP-binding"/>
</dbReference>
<dbReference type="FunFam" id="3.40.50.970:FF:000001">
    <property type="entry name" value="Pyruvate dehydrogenase E1 beta subunit"/>
    <property type="match status" value="1"/>
</dbReference>
<evidence type="ECO:0000313" key="5">
    <source>
        <dbReference type="EMBL" id="SVB54167.1"/>
    </source>
</evidence>
<keyword evidence="2" id="KW-0560">Oxidoreductase</keyword>
<feature type="domain" description="Transketolase-like pyrimidine-binding" evidence="4">
    <location>
        <begin position="1"/>
        <end position="160"/>
    </location>
</feature>
<evidence type="ECO:0000259" key="4">
    <source>
        <dbReference type="SMART" id="SM00861"/>
    </source>
</evidence>
<dbReference type="SUPFAM" id="SSF52518">
    <property type="entry name" value="Thiamin diphosphate-binding fold (THDP-binding)"/>
    <property type="match status" value="1"/>
</dbReference>
<dbReference type="Gene3D" id="3.40.50.920">
    <property type="match status" value="1"/>
</dbReference>
<dbReference type="Gene3D" id="3.40.50.970">
    <property type="match status" value="1"/>
</dbReference>
<comment type="cofactor">
    <cofactor evidence="1">
        <name>thiamine diphosphate</name>
        <dbReference type="ChEBI" id="CHEBI:58937"/>
    </cofactor>
</comment>
<dbReference type="EMBL" id="UINC01046316">
    <property type="protein sequence ID" value="SVB54167.1"/>
    <property type="molecule type" value="Genomic_DNA"/>
</dbReference>
<reference evidence="5" key="1">
    <citation type="submission" date="2018-05" db="EMBL/GenBank/DDBJ databases">
        <authorList>
            <person name="Lanie J.A."/>
            <person name="Ng W.-L."/>
            <person name="Kazmierczak K.M."/>
            <person name="Andrzejewski T.M."/>
            <person name="Davidsen T.M."/>
            <person name="Wayne K.J."/>
            <person name="Tettelin H."/>
            <person name="Glass J.I."/>
            <person name="Rusch D."/>
            <person name="Podicherti R."/>
            <person name="Tsui H.-C.T."/>
            <person name="Winkler M.E."/>
        </authorList>
    </citation>
    <scope>NUCLEOTIDE SEQUENCE</scope>
</reference>
<proteinExistence type="predicted"/>
<dbReference type="FunFam" id="3.40.50.920:FF:000001">
    <property type="entry name" value="Pyruvate dehydrogenase E1 beta subunit"/>
    <property type="match status" value="1"/>
</dbReference>
<protein>
    <recommendedName>
        <fullName evidence="4">Transketolase-like pyrimidine-binding domain-containing protein</fullName>
    </recommendedName>
</protein>
<evidence type="ECO:0000256" key="1">
    <source>
        <dbReference type="ARBA" id="ARBA00001964"/>
    </source>
</evidence>
<dbReference type="SUPFAM" id="SSF52922">
    <property type="entry name" value="TK C-terminal domain-like"/>
    <property type="match status" value="1"/>
</dbReference>
<evidence type="ECO:0000256" key="2">
    <source>
        <dbReference type="ARBA" id="ARBA00023002"/>
    </source>
</evidence>
<dbReference type="InterPro" id="IPR009014">
    <property type="entry name" value="Transketo_C/PFOR_II"/>
</dbReference>
<organism evidence="5">
    <name type="scientific">marine metagenome</name>
    <dbReference type="NCBI Taxonomy" id="408172"/>
    <lineage>
        <taxon>unclassified sequences</taxon>
        <taxon>metagenomes</taxon>
        <taxon>ecological metagenomes</taxon>
    </lineage>
</organism>
<dbReference type="GO" id="GO:0016491">
    <property type="term" value="F:oxidoreductase activity"/>
    <property type="evidence" value="ECO:0007669"/>
    <property type="project" value="UniProtKB-KW"/>
</dbReference>
<dbReference type="AlphaFoldDB" id="A0A382EWF2"/>
<dbReference type="InterPro" id="IPR005475">
    <property type="entry name" value="Transketolase-like_Pyr-bd"/>
</dbReference>
<dbReference type="Pfam" id="PF02779">
    <property type="entry name" value="Transket_pyr"/>
    <property type="match status" value="1"/>
</dbReference>
<sequence>MKADDTVFILGQDIGVLGGAFQATAGLFDEFGRKRVIDTPMCEYAFSGLASGAALMGLRPIVEFQFADFISTGFDPIVQFAATHHYRQKNPLPIVFRAPWGGGSYAGPFHSQCPEAWFAHTAGLKVVIPSNPHDAKGLLISAIRDPNPVIFFEPKFLYRSQRGDVPADSYTVDLGLADVALAGTDISIITYGAMVPEAIAAAKTLTKSSISCEVIDLRTISPLDRESILATAKKTGKVLILHEARKTAGIGAEIAAIISENAFEYLDAPIKRVTAPDTPVPYSPPLENAYRPNSDNVVHAAKELYYF</sequence>
<dbReference type="PANTHER" id="PTHR43257">
    <property type="entry name" value="PYRUVATE DEHYDROGENASE E1 COMPONENT BETA SUBUNIT"/>
    <property type="match status" value="1"/>
</dbReference>
<keyword evidence="3" id="KW-0786">Thiamine pyrophosphate</keyword>
<dbReference type="InterPro" id="IPR033248">
    <property type="entry name" value="Transketolase_C"/>
</dbReference>
<evidence type="ECO:0000256" key="3">
    <source>
        <dbReference type="ARBA" id="ARBA00023052"/>
    </source>
</evidence>
<name>A0A382EWF2_9ZZZZ</name>
<dbReference type="Pfam" id="PF02780">
    <property type="entry name" value="Transketolase_C"/>
    <property type="match status" value="1"/>
</dbReference>
<dbReference type="PANTHER" id="PTHR43257:SF2">
    <property type="entry name" value="PYRUVATE DEHYDROGENASE E1 COMPONENT SUBUNIT BETA"/>
    <property type="match status" value="1"/>
</dbReference>
<dbReference type="SMART" id="SM00861">
    <property type="entry name" value="Transket_pyr"/>
    <property type="match status" value="1"/>
</dbReference>
<dbReference type="CDD" id="cd07036">
    <property type="entry name" value="TPP_PYR_E1-PDHc-beta_like"/>
    <property type="match status" value="1"/>
</dbReference>
<accession>A0A382EWF2</accession>